<comment type="caution">
    <text evidence="3">The sequence shown here is derived from an EMBL/GenBank/DDBJ whole genome shotgun (WGS) entry which is preliminary data.</text>
</comment>
<keyword evidence="2" id="KW-0732">Signal</keyword>
<dbReference type="OrthoDB" id="5594225at2759"/>
<name>A0A9W8HM21_9FUNG</name>
<evidence type="ECO:0000313" key="4">
    <source>
        <dbReference type="Proteomes" id="UP001140217"/>
    </source>
</evidence>
<proteinExistence type="predicted"/>
<organism evidence="3 4">
    <name type="scientific">Coemansia javaensis</name>
    <dbReference type="NCBI Taxonomy" id="2761396"/>
    <lineage>
        <taxon>Eukaryota</taxon>
        <taxon>Fungi</taxon>
        <taxon>Fungi incertae sedis</taxon>
        <taxon>Zoopagomycota</taxon>
        <taxon>Kickxellomycotina</taxon>
        <taxon>Kickxellomycetes</taxon>
        <taxon>Kickxellales</taxon>
        <taxon>Kickxellaceae</taxon>
        <taxon>Coemansia</taxon>
    </lineage>
</organism>
<gene>
    <name evidence="3" type="ORF">H4R18_000932</name>
</gene>
<feature type="signal peptide" evidence="2">
    <location>
        <begin position="1"/>
        <end position="18"/>
    </location>
</feature>
<dbReference type="AlphaFoldDB" id="A0A9W8HM21"/>
<keyword evidence="1" id="KW-0472">Membrane</keyword>
<evidence type="ECO:0008006" key="5">
    <source>
        <dbReference type="Google" id="ProtNLM"/>
    </source>
</evidence>
<evidence type="ECO:0000256" key="1">
    <source>
        <dbReference type="SAM" id="Phobius"/>
    </source>
</evidence>
<keyword evidence="4" id="KW-1185">Reference proteome</keyword>
<accession>A0A9W8HM21</accession>
<feature type="transmembrane region" description="Helical" evidence="1">
    <location>
        <begin position="44"/>
        <end position="65"/>
    </location>
</feature>
<sequence>MHSAAIVAFLAVALLAEGSPIAVGPLVSTEALLHGRAGLPLCTYHIMVWFVAGLSIGALVTRILADEREPCICDEKPQWDAPPPSGAAAAATGVCADILYMVLREALAPQPVDIAQWKGALALAAVCHCWRQVALPLVYRSIFISFSAPERMPRGGLRALLPGKPPSRAECSTNAGLAMLAGQAHTARTVRIAVHRPVPSMAFFQGVADALKLRTSRWPGARLVALEFGPGVLERMGKEFADSSVFVRLFAKSLCGLTSMDIAALGPGRGQQCDFLSALVDAYSGRLLRLSADVDLSLRAARFSSQMTSLRVSMGPLCIQALPAVDPGPLQHLSLFDVVADFEWSIFGGRKEGGPLVFSQLRELSIGYSAGAPVSAPDLRRNQDAVQLRFPALRRLHIFRCPRSCALLDRSIYPQRLDSVVVECASDAVVLERLRGIVPSRALTVLLAKTDHVDPDRYYRATSGIFGAHAVSDRPSLVLRAKGSVPDPARIDWPCLAALDIRTYITTTVLLALLAKLPGLGSLAATYLISSHFPTDVHIPSTRTSGNLSCAHVVHSKVSCMRLRFVMDSKLADTDVRFVLYLVAGTASLRTLSTTPATCEKLAKLMGSWGGQYPHMQRVGLIAALG</sequence>
<keyword evidence="1" id="KW-1133">Transmembrane helix</keyword>
<protein>
    <recommendedName>
        <fullName evidence="5">F-box domain-containing protein</fullName>
    </recommendedName>
</protein>
<evidence type="ECO:0000313" key="3">
    <source>
        <dbReference type="EMBL" id="KAJ2784717.1"/>
    </source>
</evidence>
<evidence type="ECO:0000256" key="2">
    <source>
        <dbReference type="SAM" id="SignalP"/>
    </source>
</evidence>
<feature type="chain" id="PRO_5040722276" description="F-box domain-containing protein" evidence="2">
    <location>
        <begin position="19"/>
        <end position="626"/>
    </location>
</feature>
<dbReference type="Proteomes" id="UP001140217">
    <property type="component" value="Unassembled WGS sequence"/>
</dbReference>
<keyword evidence="1" id="KW-0812">Transmembrane</keyword>
<reference evidence="3" key="1">
    <citation type="submission" date="2022-07" db="EMBL/GenBank/DDBJ databases">
        <title>Phylogenomic reconstructions and comparative analyses of Kickxellomycotina fungi.</title>
        <authorList>
            <person name="Reynolds N.K."/>
            <person name="Stajich J.E."/>
            <person name="Barry K."/>
            <person name="Grigoriev I.V."/>
            <person name="Crous P."/>
            <person name="Smith M.E."/>
        </authorList>
    </citation>
    <scope>NUCLEOTIDE SEQUENCE</scope>
    <source>
        <strain evidence="3">NBRC 105414</strain>
    </source>
</reference>
<dbReference type="EMBL" id="JANBUL010000021">
    <property type="protein sequence ID" value="KAJ2784717.1"/>
    <property type="molecule type" value="Genomic_DNA"/>
</dbReference>